<protein>
    <submittedName>
        <fullName evidence="1">Uncharacterized protein</fullName>
    </submittedName>
</protein>
<evidence type="ECO:0000313" key="1">
    <source>
        <dbReference type="EMBL" id="RRT76176.1"/>
    </source>
</evidence>
<organism evidence="1 2">
    <name type="scientific">Ensete ventricosum</name>
    <name type="common">Abyssinian banana</name>
    <name type="synonym">Musa ensete</name>
    <dbReference type="NCBI Taxonomy" id="4639"/>
    <lineage>
        <taxon>Eukaryota</taxon>
        <taxon>Viridiplantae</taxon>
        <taxon>Streptophyta</taxon>
        <taxon>Embryophyta</taxon>
        <taxon>Tracheophyta</taxon>
        <taxon>Spermatophyta</taxon>
        <taxon>Magnoliopsida</taxon>
        <taxon>Liliopsida</taxon>
        <taxon>Zingiberales</taxon>
        <taxon>Musaceae</taxon>
        <taxon>Ensete</taxon>
    </lineage>
</organism>
<reference evidence="1 2" key="1">
    <citation type="journal article" date="2014" name="Agronomy (Basel)">
        <title>A Draft Genome Sequence for Ensete ventricosum, the Drought-Tolerant Tree Against Hunger.</title>
        <authorList>
            <person name="Harrison J."/>
            <person name="Moore K.A."/>
            <person name="Paszkiewicz K."/>
            <person name="Jones T."/>
            <person name="Grant M."/>
            <person name="Ambacheew D."/>
            <person name="Muzemil S."/>
            <person name="Studholme D.J."/>
        </authorList>
    </citation>
    <scope>NUCLEOTIDE SEQUENCE [LARGE SCALE GENOMIC DNA]</scope>
</reference>
<sequence length="110" mass="13108">MLNRPKLLLVVARPDCFLQPQKVEEKRVVQEIIETQTVRPYLFRAMTHPYILFPGDKLLLKCYIPSNSPWLLISSDFHDFPQDQTMMLKDFLDDDLRFTTQDREKIEPLK</sequence>
<proteinExistence type="predicted"/>
<dbReference type="Proteomes" id="UP000287651">
    <property type="component" value="Unassembled WGS sequence"/>
</dbReference>
<name>A0A427AJ01_ENSVE</name>
<dbReference type="EMBL" id="AMZH03002269">
    <property type="protein sequence ID" value="RRT76176.1"/>
    <property type="molecule type" value="Genomic_DNA"/>
</dbReference>
<accession>A0A427AJ01</accession>
<gene>
    <name evidence="1" type="ORF">B296_00018539</name>
</gene>
<evidence type="ECO:0000313" key="2">
    <source>
        <dbReference type="Proteomes" id="UP000287651"/>
    </source>
</evidence>
<dbReference type="AlphaFoldDB" id="A0A427AJ01"/>
<comment type="caution">
    <text evidence="1">The sequence shown here is derived from an EMBL/GenBank/DDBJ whole genome shotgun (WGS) entry which is preliminary data.</text>
</comment>